<keyword evidence="4" id="KW-1185">Reference proteome</keyword>
<evidence type="ECO:0000259" key="2">
    <source>
        <dbReference type="Pfam" id="PF13400"/>
    </source>
</evidence>
<comment type="caution">
    <text evidence="3">The sequence shown here is derived from an EMBL/GenBank/DDBJ whole genome shotgun (WGS) entry which is preliminary data.</text>
</comment>
<name>A0ABV9TXX5_9ACTN</name>
<dbReference type="RefSeq" id="WP_378256066.1">
    <property type="nucleotide sequence ID" value="NZ_JBHSIT010000004.1"/>
</dbReference>
<proteinExistence type="predicted"/>
<sequence>MARSCVPGPERFRLDGVSGALGSCWQGRRGGEGGCVGGGVRRGAVRGAGVRGGGVRGEVCGAELCGAQVRGREVCGLELRGRKGVRAERWLEGRRVDRRLVDGGHGRGGDRGAGTVWVLAFMGVIWMVGVAAMVVGGVRVARHRVEAAADLGALAAARRVSEGEEAACRAARGVAADSGGRVASCLVRGRIIEVSADVVVRLPFGIHGVRVAARARAGPVGLDGVP</sequence>
<keyword evidence="1" id="KW-0472">Membrane</keyword>
<reference evidence="4" key="1">
    <citation type="journal article" date="2019" name="Int. J. Syst. Evol. Microbiol.">
        <title>The Global Catalogue of Microorganisms (GCM) 10K type strain sequencing project: providing services to taxonomists for standard genome sequencing and annotation.</title>
        <authorList>
            <consortium name="The Broad Institute Genomics Platform"/>
            <consortium name="The Broad Institute Genome Sequencing Center for Infectious Disease"/>
            <person name="Wu L."/>
            <person name="Ma J."/>
        </authorList>
    </citation>
    <scope>NUCLEOTIDE SEQUENCE [LARGE SCALE GENOMIC DNA]</scope>
    <source>
        <strain evidence="4">KLKA75</strain>
    </source>
</reference>
<feature type="transmembrane region" description="Helical" evidence="1">
    <location>
        <begin position="116"/>
        <end position="135"/>
    </location>
</feature>
<organism evidence="3 4">
    <name type="scientific">Actinomadura gamaensis</name>
    <dbReference type="NCBI Taxonomy" id="1763541"/>
    <lineage>
        <taxon>Bacteria</taxon>
        <taxon>Bacillati</taxon>
        <taxon>Actinomycetota</taxon>
        <taxon>Actinomycetes</taxon>
        <taxon>Streptosporangiales</taxon>
        <taxon>Thermomonosporaceae</taxon>
        <taxon>Actinomadura</taxon>
    </lineage>
</organism>
<evidence type="ECO:0000313" key="3">
    <source>
        <dbReference type="EMBL" id="MFC4908957.1"/>
    </source>
</evidence>
<dbReference type="Proteomes" id="UP001595872">
    <property type="component" value="Unassembled WGS sequence"/>
</dbReference>
<keyword evidence="1" id="KW-1133">Transmembrane helix</keyword>
<dbReference type="EMBL" id="JBHSIT010000004">
    <property type="protein sequence ID" value="MFC4908957.1"/>
    <property type="molecule type" value="Genomic_DNA"/>
</dbReference>
<dbReference type="Pfam" id="PF13400">
    <property type="entry name" value="Tad"/>
    <property type="match status" value="1"/>
</dbReference>
<protein>
    <submittedName>
        <fullName evidence="3">Rv3654c family TadE-like protein</fullName>
    </submittedName>
</protein>
<evidence type="ECO:0000256" key="1">
    <source>
        <dbReference type="SAM" id="Phobius"/>
    </source>
</evidence>
<dbReference type="NCBIfam" id="TIGR03816">
    <property type="entry name" value="tadE_like_DECH"/>
    <property type="match status" value="1"/>
</dbReference>
<feature type="domain" description="Putative Flp pilus-assembly TadG-like N-terminal" evidence="2">
    <location>
        <begin position="112"/>
        <end position="158"/>
    </location>
</feature>
<gene>
    <name evidence="3" type="ORF">ACFPCY_16660</name>
</gene>
<dbReference type="InterPro" id="IPR021202">
    <property type="entry name" value="Rv3654c-like"/>
</dbReference>
<accession>A0ABV9TXX5</accession>
<evidence type="ECO:0000313" key="4">
    <source>
        <dbReference type="Proteomes" id="UP001595872"/>
    </source>
</evidence>
<keyword evidence="1" id="KW-0812">Transmembrane</keyword>
<dbReference type="InterPro" id="IPR028087">
    <property type="entry name" value="Tad_N"/>
</dbReference>